<accession>A0A1F5VPG4</accession>
<protein>
    <recommendedName>
        <fullName evidence="2">Glycosyl transferase family 1 domain-containing protein</fullName>
    </recommendedName>
</protein>
<feature type="domain" description="Glycosyl transferase family 1" evidence="2">
    <location>
        <begin position="176"/>
        <end position="336"/>
    </location>
</feature>
<dbReference type="PANTHER" id="PTHR46401">
    <property type="entry name" value="GLYCOSYLTRANSFERASE WBBK-RELATED"/>
    <property type="match status" value="1"/>
</dbReference>
<evidence type="ECO:0000313" key="3">
    <source>
        <dbReference type="EMBL" id="OGF65218.1"/>
    </source>
</evidence>
<dbReference type="EMBL" id="MFGW01000114">
    <property type="protein sequence ID" value="OGF65218.1"/>
    <property type="molecule type" value="Genomic_DNA"/>
</dbReference>
<dbReference type="SUPFAM" id="SSF53756">
    <property type="entry name" value="UDP-Glycosyltransferase/glycogen phosphorylase"/>
    <property type="match status" value="1"/>
</dbReference>
<keyword evidence="1" id="KW-0808">Transferase</keyword>
<evidence type="ECO:0000259" key="2">
    <source>
        <dbReference type="Pfam" id="PF00534"/>
    </source>
</evidence>
<sequence length="357" mass="41588">MKKIDKVVQLVPAFHYGDAIGESMRNVSGWLMKQGIQSEIYSLHVDDELRTEAFLYPQSIPQTSGNSVIILHYALPSALSGLYSNLPGKKILLYHNITPAEYFVQWNAELAFLTHAGREELSRLHEKTDLALADSEYNRKELEEYGYKRSMVCPIWIPFRLYHNRYNDILASSLAKKVRFLFVGRVVPNKKIEDTIKIVYWYKENINPSTSLVIVGKYTSVPRYYHWLREYGKALHFSDDELYFTGHISYDDLVTYYKNSHMFISMSEHEGFCVPLVESMYFNIPVVAYASAAVPEILKDAGVLVHTKKFEYIAELMHIIMTDNNLRDTVIKKQKERLRYFLDEKIMEIWHNILSGL</sequence>
<dbReference type="Proteomes" id="UP000178943">
    <property type="component" value="Unassembled WGS sequence"/>
</dbReference>
<dbReference type="AlphaFoldDB" id="A0A1F5VPG4"/>
<comment type="caution">
    <text evidence="3">The sequence shown here is derived from an EMBL/GenBank/DDBJ whole genome shotgun (WGS) entry which is preliminary data.</text>
</comment>
<gene>
    <name evidence="3" type="ORF">A2Y62_17835</name>
</gene>
<dbReference type="Pfam" id="PF00534">
    <property type="entry name" value="Glycos_transf_1"/>
    <property type="match status" value="1"/>
</dbReference>
<evidence type="ECO:0000313" key="4">
    <source>
        <dbReference type="Proteomes" id="UP000178943"/>
    </source>
</evidence>
<reference evidence="3 4" key="1">
    <citation type="journal article" date="2016" name="Nat. Commun.">
        <title>Thousands of microbial genomes shed light on interconnected biogeochemical processes in an aquifer system.</title>
        <authorList>
            <person name="Anantharaman K."/>
            <person name="Brown C.T."/>
            <person name="Hug L.A."/>
            <person name="Sharon I."/>
            <person name="Castelle C.J."/>
            <person name="Probst A.J."/>
            <person name="Thomas B.C."/>
            <person name="Singh A."/>
            <person name="Wilkins M.J."/>
            <person name="Karaoz U."/>
            <person name="Brodie E.L."/>
            <person name="Williams K.H."/>
            <person name="Hubbard S.S."/>
            <person name="Banfield J.F."/>
        </authorList>
    </citation>
    <scope>NUCLEOTIDE SEQUENCE [LARGE SCALE GENOMIC DNA]</scope>
</reference>
<evidence type="ECO:0000256" key="1">
    <source>
        <dbReference type="ARBA" id="ARBA00022679"/>
    </source>
</evidence>
<organism evidence="3 4">
    <name type="scientific">Candidatus Fischerbacteria bacterium RBG_13_37_8</name>
    <dbReference type="NCBI Taxonomy" id="1817863"/>
    <lineage>
        <taxon>Bacteria</taxon>
        <taxon>Candidatus Fischeribacteriota</taxon>
    </lineage>
</organism>
<dbReference type="GO" id="GO:0016757">
    <property type="term" value="F:glycosyltransferase activity"/>
    <property type="evidence" value="ECO:0007669"/>
    <property type="project" value="InterPro"/>
</dbReference>
<proteinExistence type="predicted"/>
<dbReference type="STRING" id="1817863.A2Y62_17835"/>
<dbReference type="GO" id="GO:0009103">
    <property type="term" value="P:lipopolysaccharide biosynthetic process"/>
    <property type="evidence" value="ECO:0007669"/>
    <property type="project" value="TreeGrafter"/>
</dbReference>
<name>A0A1F5VPG4_9BACT</name>
<dbReference type="InterPro" id="IPR001296">
    <property type="entry name" value="Glyco_trans_1"/>
</dbReference>
<dbReference type="PANTHER" id="PTHR46401:SF2">
    <property type="entry name" value="GLYCOSYLTRANSFERASE WBBK-RELATED"/>
    <property type="match status" value="1"/>
</dbReference>
<dbReference type="Gene3D" id="3.40.50.2000">
    <property type="entry name" value="Glycogen Phosphorylase B"/>
    <property type="match status" value="2"/>
</dbReference>